<dbReference type="GO" id="GO:0035556">
    <property type="term" value="P:intracellular signal transduction"/>
    <property type="evidence" value="ECO:0007669"/>
    <property type="project" value="TreeGrafter"/>
</dbReference>
<keyword evidence="15" id="KW-1185">Reference proteome</keyword>
<comment type="similarity">
    <text evidence="2">Belongs to the protein kinase superfamily. CAMK Ser/Thr protein kinase family. NIM1 subfamily.</text>
</comment>
<gene>
    <name evidence="14" type="ORF">FOMPIDRAFT_140356</name>
</gene>
<evidence type="ECO:0000313" key="14">
    <source>
        <dbReference type="EMBL" id="EPT00691.1"/>
    </source>
</evidence>
<organism evidence="14 15">
    <name type="scientific">Fomitopsis schrenkii</name>
    <name type="common">Brown rot fungus</name>
    <dbReference type="NCBI Taxonomy" id="2126942"/>
    <lineage>
        <taxon>Eukaryota</taxon>
        <taxon>Fungi</taxon>
        <taxon>Dikarya</taxon>
        <taxon>Basidiomycota</taxon>
        <taxon>Agaricomycotina</taxon>
        <taxon>Agaricomycetes</taxon>
        <taxon>Polyporales</taxon>
        <taxon>Fomitopsis</taxon>
    </lineage>
</organism>
<feature type="domain" description="Protein kinase" evidence="13">
    <location>
        <begin position="20"/>
        <end position="284"/>
    </location>
</feature>
<evidence type="ECO:0000256" key="3">
    <source>
        <dbReference type="ARBA" id="ARBA00012513"/>
    </source>
</evidence>
<dbReference type="InParanoid" id="S8FH20"/>
<comment type="catalytic activity">
    <reaction evidence="10">
        <text>L-threonyl-[protein] + ATP = O-phospho-L-threonyl-[protein] + ADP + H(+)</text>
        <dbReference type="Rhea" id="RHEA:46608"/>
        <dbReference type="Rhea" id="RHEA-COMP:11060"/>
        <dbReference type="Rhea" id="RHEA-COMP:11605"/>
        <dbReference type="ChEBI" id="CHEBI:15378"/>
        <dbReference type="ChEBI" id="CHEBI:30013"/>
        <dbReference type="ChEBI" id="CHEBI:30616"/>
        <dbReference type="ChEBI" id="CHEBI:61977"/>
        <dbReference type="ChEBI" id="CHEBI:456216"/>
        <dbReference type="EC" id="2.7.11.1"/>
    </reaction>
</comment>
<comment type="catalytic activity">
    <reaction evidence="11">
        <text>L-seryl-[protein] + ATP = O-phospho-L-seryl-[protein] + ADP + H(+)</text>
        <dbReference type="Rhea" id="RHEA:17989"/>
        <dbReference type="Rhea" id="RHEA-COMP:9863"/>
        <dbReference type="Rhea" id="RHEA-COMP:11604"/>
        <dbReference type="ChEBI" id="CHEBI:15378"/>
        <dbReference type="ChEBI" id="CHEBI:29999"/>
        <dbReference type="ChEBI" id="CHEBI:30616"/>
        <dbReference type="ChEBI" id="CHEBI:83421"/>
        <dbReference type="ChEBI" id="CHEBI:456216"/>
        <dbReference type="EC" id="2.7.11.1"/>
    </reaction>
</comment>
<dbReference type="STRING" id="743788.S8FH20"/>
<dbReference type="FunCoup" id="S8FH20">
    <property type="interactions" value="354"/>
</dbReference>
<feature type="region of interest" description="Disordered" evidence="12">
    <location>
        <begin position="521"/>
        <end position="645"/>
    </location>
</feature>
<dbReference type="CDD" id="cd14081">
    <property type="entry name" value="STKc_BRSK1_2"/>
    <property type="match status" value="1"/>
</dbReference>
<dbReference type="InterPro" id="IPR000719">
    <property type="entry name" value="Prot_kinase_dom"/>
</dbReference>
<dbReference type="AlphaFoldDB" id="S8FH20"/>
<protein>
    <recommendedName>
        <fullName evidence="3">non-specific serine/threonine protein kinase</fullName>
        <ecNumber evidence="3">2.7.11.1</ecNumber>
    </recommendedName>
</protein>
<dbReference type="FunFam" id="1.10.510.10:FF:000394">
    <property type="entry name" value="Serine/threonine-protein kinase HSL1"/>
    <property type="match status" value="1"/>
</dbReference>
<dbReference type="InterPro" id="IPR008271">
    <property type="entry name" value="Ser/Thr_kinase_AS"/>
</dbReference>
<dbReference type="SMART" id="SM00220">
    <property type="entry name" value="S_TKc"/>
    <property type="match status" value="1"/>
</dbReference>
<evidence type="ECO:0000256" key="2">
    <source>
        <dbReference type="ARBA" id="ARBA00010791"/>
    </source>
</evidence>
<reference evidence="14 15" key="1">
    <citation type="journal article" date="2012" name="Science">
        <title>The Paleozoic origin of enzymatic lignin decomposition reconstructed from 31 fungal genomes.</title>
        <authorList>
            <person name="Floudas D."/>
            <person name="Binder M."/>
            <person name="Riley R."/>
            <person name="Barry K."/>
            <person name="Blanchette R.A."/>
            <person name="Henrissat B."/>
            <person name="Martinez A.T."/>
            <person name="Otillar R."/>
            <person name="Spatafora J.W."/>
            <person name="Yadav J.S."/>
            <person name="Aerts A."/>
            <person name="Benoit I."/>
            <person name="Boyd A."/>
            <person name="Carlson A."/>
            <person name="Copeland A."/>
            <person name="Coutinho P.M."/>
            <person name="de Vries R.P."/>
            <person name="Ferreira P."/>
            <person name="Findley K."/>
            <person name="Foster B."/>
            <person name="Gaskell J."/>
            <person name="Glotzer D."/>
            <person name="Gorecki P."/>
            <person name="Heitman J."/>
            <person name="Hesse C."/>
            <person name="Hori C."/>
            <person name="Igarashi K."/>
            <person name="Jurgens J.A."/>
            <person name="Kallen N."/>
            <person name="Kersten P."/>
            <person name="Kohler A."/>
            <person name="Kuees U."/>
            <person name="Kumar T.K.A."/>
            <person name="Kuo A."/>
            <person name="LaButti K."/>
            <person name="Larrondo L.F."/>
            <person name="Lindquist E."/>
            <person name="Ling A."/>
            <person name="Lombard V."/>
            <person name="Lucas S."/>
            <person name="Lundell T."/>
            <person name="Martin R."/>
            <person name="McLaughlin D.J."/>
            <person name="Morgenstern I."/>
            <person name="Morin E."/>
            <person name="Murat C."/>
            <person name="Nagy L.G."/>
            <person name="Nolan M."/>
            <person name="Ohm R.A."/>
            <person name="Patyshakuliyeva A."/>
            <person name="Rokas A."/>
            <person name="Ruiz-Duenas F.J."/>
            <person name="Sabat G."/>
            <person name="Salamov A."/>
            <person name="Samejima M."/>
            <person name="Schmutz J."/>
            <person name="Slot J.C."/>
            <person name="St John F."/>
            <person name="Stenlid J."/>
            <person name="Sun H."/>
            <person name="Sun S."/>
            <person name="Syed K."/>
            <person name="Tsang A."/>
            <person name="Wiebenga A."/>
            <person name="Young D."/>
            <person name="Pisabarro A."/>
            <person name="Eastwood D.C."/>
            <person name="Martin F."/>
            <person name="Cullen D."/>
            <person name="Grigoriev I.V."/>
            <person name="Hibbett D.S."/>
        </authorList>
    </citation>
    <scope>NUCLEOTIDE SEQUENCE</scope>
    <source>
        <strain evidence="15">FP-58527</strain>
    </source>
</reference>
<name>S8FH20_FOMSC</name>
<dbReference type="HOGENOM" id="CLU_009531_2_0_1"/>
<feature type="compositionally biased region" description="Polar residues" evidence="12">
    <location>
        <begin position="550"/>
        <end position="559"/>
    </location>
</feature>
<comment type="subcellular location">
    <subcellularLocation>
        <location evidence="1">Bud neck</location>
    </subcellularLocation>
</comment>
<dbReference type="eggNOG" id="KOG0588">
    <property type="taxonomic scope" value="Eukaryota"/>
</dbReference>
<dbReference type="EC" id="2.7.11.1" evidence="3"/>
<evidence type="ECO:0000256" key="12">
    <source>
        <dbReference type="SAM" id="MobiDB-lite"/>
    </source>
</evidence>
<evidence type="ECO:0000256" key="1">
    <source>
        <dbReference type="ARBA" id="ARBA00004266"/>
    </source>
</evidence>
<keyword evidence="6" id="KW-0808">Transferase</keyword>
<dbReference type="PROSITE" id="PS00108">
    <property type="entry name" value="PROTEIN_KINASE_ST"/>
    <property type="match status" value="1"/>
</dbReference>
<keyword evidence="9" id="KW-0067">ATP-binding</keyword>
<dbReference type="PANTHER" id="PTHR24346">
    <property type="entry name" value="MAP/MICROTUBULE AFFINITY-REGULATING KINASE"/>
    <property type="match status" value="1"/>
</dbReference>
<dbReference type="GO" id="GO:0005524">
    <property type="term" value="F:ATP binding"/>
    <property type="evidence" value="ECO:0007669"/>
    <property type="project" value="UniProtKB-KW"/>
</dbReference>
<dbReference type="InterPro" id="IPR011009">
    <property type="entry name" value="Kinase-like_dom_sf"/>
</dbReference>
<evidence type="ECO:0000256" key="5">
    <source>
        <dbReference type="ARBA" id="ARBA00022553"/>
    </source>
</evidence>
<accession>S8FH20</accession>
<dbReference type="PROSITE" id="PS50011">
    <property type="entry name" value="PROTEIN_KINASE_DOM"/>
    <property type="match status" value="1"/>
</dbReference>
<keyword evidence="5" id="KW-0597">Phosphoprotein</keyword>
<dbReference type="GO" id="GO:0005935">
    <property type="term" value="C:cellular bud neck"/>
    <property type="evidence" value="ECO:0007669"/>
    <property type="project" value="UniProtKB-SubCell"/>
</dbReference>
<dbReference type="PANTHER" id="PTHR24346:SF110">
    <property type="entry name" value="NON-SPECIFIC SERINE_THREONINE PROTEIN KINASE"/>
    <property type="match status" value="1"/>
</dbReference>
<dbReference type="OrthoDB" id="193931at2759"/>
<evidence type="ECO:0000256" key="7">
    <source>
        <dbReference type="ARBA" id="ARBA00022741"/>
    </source>
</evidence>
<dbReference type="GO" id="GO:0005940">
    <property type="term" value="C:septin ring"/>
    <property type="evidence" value="ECO:0007669"/>
    <property type="project" value="UniProtKB-ARBA"/>
</dbReference>
<dbReference type="Gene3D" id="1.10.510.10">
    <property type="entry name" value="Transferase(Phosphotransferase) domain 1"/>
    <property type="match status" value="1"/>
</dbReference>
<dbReference type="GO" id="GO:0004674">
    <property type="term" value="F:protein serine/threonine kinase activity"/>
    <property type="evidence" value="ECO:0007669"/>
    <property type="project" value="UniProtKB-KW"/>
</dbReference>
<dbReference type="EMBL" id="KE504147">
    <property type="protein sequence ID" value="EPT00691.1"/>
    <property type="molecule type" value="Genomic_DNA"/>
</dbReference>
<feature type="compositionally biased region" description="Polar residues" evidence="12">
    <location>
        <begin position="414"/>
        <end position="423"/>
    </location>
</feature>
<feature type="compositionally biased region" description="Low complexity" evidence="12">
    <location>
        <begin position="628"/>
        <end position="645"/>
    </location>
</feature>
<evidence type="ECO:0000256" key="6">
    <source>
        <dbReference type="ARBA" id="ARBA00022679"/>
    </source>
</evidence>
<keyword evidence="8" id="KW-0418">Kinase</keyword>
<evidence type="ECO:0000256" key="8">
    <source>
        <dbReference type="ARBA" id="ARBA00022777"/>
    </source>
</evidence>
<keyword evidence="7" id="KW-0547">Nucleotide-binding</keyword>
<sequence>MAMTPRRNKKEDDPKMIGLWKIGRTIGKGSCGRVRIARHSKTGQYAAVKIVSKTNLMTSRMSLHSLGDDAERVLLSIEREIVVMKLIEHPNIMRLYDVWETSSELYLILEYVEGGELFDYLCDKGRLPTNEALSFFQQIIAAVHYCHRFNIAHRDLKPENLLLDNDKNIKVVDFGMATWQGKTDLLRTSCGSPHYAAPEVVMGRNYNGASADIWSCGVILYALLAGRLPFDHDDLTHLLDKVKNGKYDMPKDIDPRAADLIGKMLTKDVSKRITIPGIMQHPFFTSQPPKKMDCDVPNLDDIARPLSNKEEIDPDLFSNLRSLWHGRSDDEIVASLLSKEPTWEKGVYYLLVRYRLNHMDNYDEDEEKLAARRISKRRSKQSQVDAEGRSELLASLPPRAEPPTPSRAAREAQPQVSPSPTHGLSQMRQLSFLNSSLALNTSTPHKPRAQPSSADAAISASALLSPLPTTPVPAVPGQGMQDERIQQFMAQIAEHLSVMQPEAVRQAIDTLQSPVVTAAPPSTPFAMDPRSPARQLQTPLGQRSADVFGTGNTTPTQPLTVRPRSPTKASRVGKENVPRLSVDTGLAHKQVHSPARKSAAYTTENGRHVQILEPPIIDRGRLKKRRSPLSPTSPASASSALSTGSSFVLSSTPRRRWFPQLFKFKPVQYHLLSTEDAHRSVSACRQLLEQMGVTTALAYEPSEDPATPDADVFTVKCWIEDMRDAVTRGAMTSLKGARFRVEVHRPSAIQATAGYAVLLSLVLEKGAATTLKLVYNRLRKEWNLDAAPSPSGSRGSVVDDDERFVEVVYAQ</sequence>
<dbReference type="SUPFAM" id="SSF56112">
    <property type="entry name" value="Protein kinase-like (PK-like)"/>
    <property type="match status" value="1"/>
</dbReference>
<evidence type="ECO:0000256" key="4">
    <source>
        <dbReference type="ARBA" id="ARBA00022527"/>
    </source>
</evidence>
<evidence type="ECO:0000259" key="13">
    <source>
        <dbReference type="PROSITE" id="PS50011"/>
    </source>
</evidence>
<evidence type="ECO:0000256" key="10">
    <source>
        <dbReference type="ARBA" id="ARBA00047899"/>
    </source>
</evidence>
<dbReference type="Proteomes" id="UP000015241">
    <property type="component" value="Unassembled WGS sequence"/>
</dbReference>
<feature type="region of interest" description="Disordered" evidence="12">
    <location>
        <begin position="373"/>
        <end position="423"/>
    </location>
</feature>
<dbReference type="Pfam" id="PF00069">
    <property type="entry name" value="Pkinase"/>
    <property type="match status" value="1"/>
</dbReference>
<evidence type="ECO:0000313" key="15">
    <source>
        <dbReference type="Proteomes" id="UP000015241"/>
    </source>
</evidence>
<keyword evidence="4" id="KW-0723">Serine/threonine-protein kinase</keyword>
<proteinExistence type="inferred from homology"/>
<evidence type="ECO:0000256" key="11">
    <source>
        <dbReference type="ARBA" id="ARBA00048679"/>
    </source>
</evidence>
<evidence type="ECO:0000256" key="9">
    <source>
        <dbReference type="ARBA" id="ARBA00022840"/>
    </source>
</evidence>